<evidence type="ECO:0000313" key="3">
    <source>
        <dbReference type="Proteomes" id="UP000479710"/>
    </source>
</evidence>
<organism evidence="2 3">
    <name type="scientific">Oryza meyeriana var. granulata</name>
    <dbReference type="NCBI Taxonomy" id="110450"/>
    <lineage>
        <taxon>Eukaryota</taxon>
        <taxon>Viridiplantae</taxon>
        <taxon>Streptophyta</taxon>
        <taxon>Embryophyta</taxon>
        <taxon>Tracheophyta</taxon>
        <taxon>Spermatophyta</taxon>
        <taxon>Magnoliopsida</taxon>
        <taxon>Liliopsida</taxon>
        <taxon>Poales</taxon>
        <taxon>Poaceae</taxon>
        <taxon>BOP clade</taxon>
        <taxon>Oryzoideae</taxon>
        <taxon>Oryzeae</taxon>
        <taxon>Oryzinae</taxon>
        <taxon>Oryza</taxon>
        <taxon>Oryza meyeriana</taxon>
    </lineage>
</organism>
<dbReference type="EMBL" id="SPHZ02000009">
    <property type="protein sequence ID" value="KAF0900343.1"/>
    <property type="molecule type" value="Genomic_DNA"/>
</dbReference>
<evidence type="ECO:0000256" key="1">
    <source>
        <dbReference type="SAM" id="MobiDB-lite"/>
    </source>
</evidence>
<comment type="caution">
    <text evidence="2">The sequence shown here is derived from an EMBL/GenBank/DDBJ whole genome shotgun (WGS) entry which is preliminary data.</text>
</comment>
<feature type="compositionally biased region" description="Basic and acidic residues" evidence="1">
    <location>
        <begin position="15"/>
        <end position="24"/>
    </location>
</feature>
<feature type="region of interest" description="Disordered" evidence="1">
    <location>
        <begin position="52"/>
        <end position="75"/>
    </location>
</feature>
<feature type="compositionally biased region" description="Polar residues" evidence="1">
    <location>
        <begin position="1"/>
        <end position="12"/>
    </location>
</feature>
<dbReference type="Proteomes" id="UP000479710">
    <property type="component" value="Unassembled WGS sequence"/>
</dbReference>
<feature type="region of interest" description="Disordered" evidence="1">
    <location>
        <begin position="1"/>
        <end position="29"/>
    </location>
</feature>
<accession>A0A6G1CL27</accession>
<evidence type="ECO:0000313" key="2">
    <source>
        <dbReference type="EMBL" id="KAF0900343.1"/>
    </source>
</evidence>
<name>A0A6G1CL27_9ORYZ</name>
<gene>
    <name evidence="2" type="ORF">E2562_030631</name>
</gene>
<dbReference type="AlphaFoldDB" id="A0A6G1CL27"/>
<reference evidence="2 3" key="1">
    <citation type="submission" date="2019-11" db="EMBL/GenBank/DDBJ databases">
        <title>Whole genome sequence of Oryza granulata.</title>
        <authorList>
            <person name="Li W."/>
        </authorList>
    </citation>
    <scope>NUCLEOTIDE SEQUENCE [LARGE SCALE GENOMIC DNA]</scope>
    <source>
        <strain evidence="3">cv. Menghai</strain>
        <tissue evidence="2">Leaf</tissue>
    </source>
</reference>
<protein>
    <submittedName>
        <fullName evidence="2">Uncharacterized protein</fullName>
    </submittedName>
</protein>
<proteinExistence type="predicted"/>
<sequence>MPSPTSVTTVQGDQEAARKIDYGHSPRPGGKVVNTVAQIEPSSQVLAGEELPAREEVDSGTHAVVVDPSHPERHF</sequence>
<keyword evidence="3" id="KW-1185">Reference proteome</keyword>